<evidence type="ECO:0000259" key="1">
    <source>
        <dbReference type="Pfam" id="PF02579"/>
    </source>
</evidence>
<protein>
    <submittedName>
        <fullName evidence="2">Dinitrogenase iron-molybdenum cofactor domain-containing protein</fullName>
    </submittedName>
</protein>
<accession>A0A975BA01</accession>
<gene>
    <name evidence="2" type="ORF">dnl_36060</name>
</gene>
<dbReference type="Gene3D" id="3.30.420.130">
    <property type="entry name" value="Dinitrogenase iron-molybdenum cofactor biosynthesis domain"/>
    <property type="match status" value="1"/>
</dbReference>
<feature type="domain" description="Dinitrogenase iron-molybdenum cofactor biosynthesis" evidence="1">
    <location>
        <begin position="14"/>
        <end position="102"/>
    </location>
</feature>
<sequence>MKIAFPCNENMGMDSQVFNHFGTAKIFVVVETESNNVEIIENQDLNHKHNMCQPLKALGDIKVDAVAVGGIGGGALKKLKASGIKVFKSEKGSVKDCLNQIKAGTILEFNPIHICSGHDHKGGCGLHK</sequence>
<reference evidence="2" key="1">
    <citation type="journal article" date="2021" name="Microb. Physiol.">
        <title>Proteogenomic Insights into the Physiology of Marine, Sulfate-Reducing, Filamentous Desulfonema limicola and Desulfonema magnum.</title>
        <authorList>
            <person name="Schnaars V."/>
            <person name="Wohlbrand L."/>
            <person name="Scheve S."/>
            <person name="Hinrichs C."/>
            <person name="Reinhardt R."/>
            <person name="Rabus R."/>
        </authorList>
    </citation>
    <scope>NUCLEOTIDE SEQUENCE</scope>
    <source>
        <strain evidence="2">5ac10</strain>
    </source>
</reference>
<dbReference type="PANTHER" id="PTHR42983">
    <property type="entry name" value="DINITROGENASE IRON-MOLYBDENUM COFACTOR PROTEIN-RELATED"/>
    <property type="match status" value="1"/>
</dbReference>
<name>A0A975BA01_9BACT</name>
<dbReference type="InterPro" id="IPR036105">
    <property type="entry name" value="DiNase_FeMo-co_biosyn_sf"/>
</dbReference>
<dbReference type="RefSeq" id="WP_207687334.1">
    <property type="nucleotide sequence ID" value="NZ_CP061799.1"/>
</dbReference>
<dbReference type="Pfam" id="PF02579">
    <property type="entry name" value="Nitro_FeMo-Co"/>
    <property type="match status" value="1"/>
</dbReference>
<dbReference type="InterPro" id="IPR003731">
    <property type="entry name" value="Di-Nase_FeMo-co_biosynth"/>
</dbReference>
<organism evidence="2 3">
    <name type="scientific">Desulfonema limicola</name>
    <dbReference type="NCBI Taxonomy" id="45656"/>
    <lineage>
        <taxon>Bacteria</taxon>
        <taxon>Pseudomonadati</taxon>
        <taxon>Thermodesulfobacteriota</taxon>
        <taxon>Desulfobacteria</taxon>
        <taxon>Desulfobacterales</taxon>
        <taxon>Desulfococcaceae</taxon>
        <taxon>Desulfonema</taxon>
    </lineage>
</organism>
<dbReference type="SUPFAM" id="SSF53146">
    <property type="entry name" value="Nitrogenase accessory factor-like"/>
    <property type="match status" value="1"/>
</dbReference>
<keyword evidence="3" id="KW-1185">Reference proteome</keyword>
<evidence type="ECO:0000313" key="2">
    <source>
        <dbReference type="EMBL" id="QTA81275.1"/>
    </source>
</evidence>
<dbReference type="PANTHER" id="PTHR42983:SF1">
    <property type="entry name" value="IRON-MOLYBDENUM PROTEIN"/>
    <property type="match status" value="1"/>
</dbReference>
<evidence type="ECO:0000313" key="3">
    <source>
        <dbReference type="Proteomes" id="UP000663720"/>
    </source>
</evidence>
<proteinExistence type="predicted"/>
<dbReference type="Proteomes" id="UP000663720">
    <property type="component" value="Chromosome"/>
</dbReference>
<dbReference type="EMBL" id="CP061799">
    <property type="protein sequence ID" value="QTA81275.1"/>
    <property type="molecule type" value="Genomic_DNA"/>
</dbReference>
<dbReference type="KEGG" id="dli:dnl_36060"/>
<dbReference type="AlphaFoldDB" id="A0A975BA01"/>